<dbReference type="EMBL" id="PNCK01000018">
    <property type="protein sequence ID" value="TMP45308.1"/>
    <property type="molecule type" value="Genomic_DNA"/>
</dbReference>
<evidence type="ECO:0000313" key="4">
    <source>
        <dbReference type="Proteomes" id="UP000305730"/>
    </source>
</evidence>
<comment type="caution">
    <text evidence="3">The sequence shown here is derived from an EMBL/GenBank/DDBJ whole genome shotgun (WGS) entry which is preliminary data.</text>
</comment>
<dbReference type="AlphaFoldDB" id="A0A5S3XTA3"/>
<feature type="transmembrane region" description="Helical" evidence="1">
    <location>
        <begin position="167"/>
        <end position="187"/>
    </location>
</feature>
<keyword evidence="1" id="KW-1133">Transmembrane helix</keyword>
<keyword evidence="1" id="KW-0812">Transmembrane</keyword>
<reference evidence="4 5" key="1">
    <citation type="submission" date="2017-12" db="EMBL/GenBank/DDBJ databases">
        <authorList>
            <person name="Paulsen S."/>
            <person name="Gram L.K."/>
        </authorList>
    </citation>
    <scope>NUCLEOTIDE SEQUENCE [LARGE SCALE GENOMIC DNA]</scope>
    <source>
        <strain evidence="3 5">S2231</strain>
        <strain evidence="2 4">S2233</strain>
    </source>
</reference>
<accession>A0A5S3XTA3</accession>
<feature type="transmembrane region" description="Helical" evidence="1">
    <location>
        <begin position="130"/>
        <end position="152"/>
    </location>
</feature>
<evidence type="ECO:0008006" key="6">
    <source>
        <dbReference type="Google" id="ProtNLM"/>
    </source>
</evidence>
<name>A0A5S3XTA3_9GAMM</name>
<gene>
    <name evidence="3" type="ORF">CWB96_03745</name>
    <name evidence="2" type="ORF">CWB97_05265</name>
</gene>
<reference evidence="3" key="3">
    <citation type="submission" date="2019-09" db="EMBL/GenBank/DDBJ databases">
        <title>Co-occurence of chitin degradation, pigmentation and bioactivity in marine Pseudoalteromonas.</title>
        <authorList>
            <person name="Sonnenschein E.C."/>
            <person name="Bech P.K."/>
        </authorList>
    </citation>
    <scope>NUCLEOTIDE SEQUENCE</scope>
    <source>
        <strain evidence="3">S2231</strain>
        <strain evidence="4">S2233</strain>
    </source>
</reference>
<reference evidence="5" key="2">
    <citation type="submission" date="2019-06" db="EMBL/GenBank/DDBJ databases">
        <title>Co-occurence of chitin degradation, pigmentation and bioactivity in marine Pseudoalteromonas.</title>
        <authorList>
            <person name="Sonnenschein E.C."/>
            <person name="Bech P.K."/>
        </authorList>
    </citation>
    <scope>NUCLEOTIDE SEQUENCE [LARGE SCALE GENOMIC DNA]</scope>
    <source>
        <strain evidence="5">S2231</strain>
        <strain evidence="2">S2233</strain>
    </source>
</reference>
<evidence type="ECO:0000256" key="1">
    <source>
        <dbReference type="SAM" id="Phobius"/>
    </source>
</evidence>
<sequence>MNGTSKLLDFISAIIIFGTLWNYLIAAPLYLLLLATCTAYGVYVKNTNITHISAFILVLSALNFTLFSTGIINDMTDAENELLQGNIVFGVQLFFNFMIATLLIFRVQLSRKISNAKDIKLTYFDGILHWIYIYITVIYLLGLIENIGWAYFEFKSWTFIFNNIKELIYVAWALCFSTLLTMIISTIKPQVKPQ</sequence>
<evidence type="ECO:0000313" key="2">
    <source>
        <dbReference type="EMBL" id="TMP45308.1"/>
    </source>
</evidence>
<dbReference type="EMBL" id="PNCL01000016">
    <property type="protein sequence ID" value="TMP61582.1"/>
    <property type="molecule type" value="Genomic_DNA"/>
</dbReference>
<protein>
    <recommendedName>
        <fullName evidence="6">Intracellular septation protein A</fullName>
    </recommendedName>
</protein>
<keyword evidence="1" id="KW-0472">Membrane</keyword>
<organism evidence="3 5">
    <name type="scientific">Pseudoalteromonas citrea</name>
    <dbReference type="NCBI Taxonomy" id="43655"/>
    <lineage>
        <taxon>Bacteria</taxon>
        <taxon>Pseudomonadati</taxon>
        <taxon>Pseudomonadota</taxon>
        <taxon>Gammaproteobacteria</taxon>
        <taxon>Alteromonadales</taxon>
        <taxon>Pseudoalteromonadaceae</taxon>
        <taxon>Pseudoalteromonas</taxon>
    </lineage>
</organism>
<feature type="transmembrane region" description="Helical" evidence="1">
    <location>
        <begin position="87"/>
        <end position="109"/>
    </location>
</feature>
<feature type="transmembrane region" description="Helical" evidence="1">
    <location>
        <begin position="54"/>
        <end position="72"/>
    </location>
</feature>
<dbReference type="Proteomes" id="UP000305730">
    <property type="component" value="Unassembled WGS sequence"/>
</dbReference>
<dbReference type="OrthoDB" id="6289764at2"/>
<evidence type="ECO:0000313" key="3">
    <source>
        <dbReference type="EMBL" id="TMP61582.1"/>
    </source>
</evidence>
<keyword evidence="4" id="KW-1185">Reference proteome</keyword>
<feature type="transmembrane region" description="Helical" evidence="1">
    <location>
        <begin position="20"/>
        <end position="42"/>
    </location>
</feature>
<evidence type="ECO:0000313" key="5">
    <source>
        <dbReference type="Proteomes" id="UP000307706"/>
    </source>
</evidence>
<proteinExistence type="predicted"/>
<dbReference type="Proteomes" id="UP000307706">
    <property type="component" value="Unassembled WGS sequence"/>
</dbReference>